<proteinExistence type="predicted"/>
<comment type="caution">
    <text evidence="4">The sequence shown here is derived from an EMBL/GenBank/DDBJ whole genome shotgun (WGS) entry which is preliminary data.</text>
</comment>
<evidence type="ECO:0000313" key="4">
    <source>
        <dbReference type="EMBL" id="KAJ8449253.1"/>
    </source>
</evidence>
<accession>A0A9Q1KUR5</accession>
<keyword evidence="1" id="KW-0436">Ligase</keyword>
<dbReference type="EMBL" id="JAKOGI010000022">
    <property type="protein sequence ID" value="KAJ8449253.1"/>
    <property type="molecule type" value="Genomic_DNA"/>
</dbReference>
<evidence type="ECO:0000256" key="1">
    <source>
        <dbReference type="ARBA" id="ARBA00022598"/>
    </source>
</evidence>
<dbReference type="AlphaFoldDB" id="A0A9Q1KUR5"/>
<reference evidence="4" key="1">
    <citation type="submission" date="2022-04" db="EMBL/GenBank/DDBJ databases">
        <title>Carnegiea gigantea Genome sequencing and assembly v2.</title>
        <authorList>
            <person name="Copetti D."/>
            <person name="Sanderson M.J."/>
            <person name="Burquez A."/>
            <person name="Wojciechowski M.F."/>
        </authorList>
    </citation>
    <scope>NUCLEOTIDE SEQUENCE</scope>
    <source>
        <strain evidence="4">SGP5-SGP5p</strain>
        <tissue evidence="4">Aerial part</tissue>
    </source>
</reference>
<organism evidence="4 5">
    <name type="scientific">Carnegiea gigantea</name>
    <dbReference type="NCBI Taxonomy" id="171969"/>
    <lineage>
        <taxon>Eukaryota</taxon>
        <taxon>Viridiplantae</taxon>
        <taxon>Streptophyta</taxon>
        <taxon>Embryophyta</taxon>
        <taxon>Tracheophyta</taxon>
        <taxon>Spermatophyta</taxon>
        <taxon>Magnoliopsida</taxon>
        <taxon>eudicotyledons</taxon>
        <taxon>Gunneridae</taxon>
        <taxon>Pentapetalae</taxon>
        <taxon>Caryophyllales</taxon>
        <taxon>Cactineae</taxon>
        <taxon>Cactaceae</taxon>
        <taxon>Cactoideae</taxon>
        <taxon>Echinocereeae</taxon>
        <taxon>Carnegiea</taxon>
    </lineage>
</organism>
<dbReference type="PANTHER" id="PTHR34378">
    <property type="entry name" value="GLUTAMATE--CYSTEINE LIGASE, CHLOROPLASTIC"/>
    <property type="match status" value="1"/>
</dbReference>
<dbReference type="InterPro" id="IPR006336">
    <property type="entry name" value="GCS2"/>
</dbReference>
<dbReference type="GO" id="GO:0006750">
    <property type="term" value="P:glutathione biosynthetic process"/>
    <property type="evidence" value="ECO:0007669"/>
    <property type="project" value="InterPro"/>
</dbReference>
<dbReference type="GO" id="GO:0004357">
    <property type="term" value="F:glutamate-cysteine ligase activity"/>
    <property type="evidence" value="ECO:0007669"/>
    <property type="project" value="InterPro"/>
</dbReference>
<evidence type="ECO:0000313" key="5">
    <source>
        <dbReference type="Proteomes" id="UP001153076"/>
    </source>
</evidence>
<dbReference type="Gene3D" id="3.30.590.20">
    <property type="match status" value="1"/>
</dbReference>
<sequence length="197" mass="21877">MSHNEYAQNIRSLVSSLEPYVPSDMNRLLNCSMVLPRDFGWDKVMEGHNTVGLQQGNQSLALEPRGKLEPTGGPVHRMRSCIKHVPKLVLTFIRLVKAVAGEISIGFTGVGFEPKWGLHDMPIIPKVIPSIISPFRPCLSMYCKQFVDIYEISGDYIRNVGTHGLDDVMFRTCAVQVIASLSLSGGLLSPPKNRTRK</sequence>
<dbReference type="InterPro" id="IPR035434">
    <property type="entry name" value="GCL_bact_plant"/>
</dbReference>
<protein>
    <submittedName>
        <fullName evidence="4">Uncharacterized protein</fullName>
    </submittedName>
</protein>
<evidence type="ECO:0000256" key="2">
    <source>
        <dbReference type="ARBA" id="ARBA00022741"/>
    </source>
</evidence>
<keyword evidence="2" id="KW-0547">Nucleotide-binding</keyword>
<keyword evidence="3" id="KW-0067">ATP-binding</keyword>
<dbReference type="PANTHER" id="PTHR34378:SF1">
    <property type="entry name" value="GLUTAMATE--CYSTEINE LIGASE, CHLOROPLASTIC"/>
    <property type="match status" value="1"/>
</dbReference>
<dbReference type="GO" id="GO:0005524">
    <property type="term" value="F:ATP binding"/>
    <property type="evidence" value="ECO:0007669"/>
    <property type="project" value="UniProtKB-KW"/>
</dbReference>
<evidence type="ECO:0000256" key="3">
    <source>
        <dbReference type="ARBA" id="ARBA00022840"/>
    </source>
</evidence>
<name>A0A9Q1KUR5_9CARY</name>
<gene>
    <name evidence="4" type="ORF">Cgig2_002385</name>
</gene>
<keyword evidence="5" id="KW-1185">Reference proteome</keyword>
<dbReference type="Pfam" id="PF04107">
    <property type="entry name" value="GCS2"/>
    <property type="match status" value="1"/>
</dbReference>
<dbReference type="Proteomes" id="UP001153076">
    <property type="component" value="Unassembled WGS sequence"/>
</dbReference>